<dbReference type="SUPFAM" id="SSF103473">
    <property type="entry name" value="MFS general substrate transporter"/>
    <property type="match status" value="1"/>
</dbReference>
<feature type="transmembrane region" description="Helical" evidence="6">
    <location>
        <begin position="322"/>
        <end position="341"/>
    </location>
</feature>
<evidence type="ECO:0000256" key="5">
    <source>
        <dbReference type="ARBA" id="ARBA00023136"/>
    </source>
</evidence>
<gene>
    <name evidence="8" type="ORF">BRPE64_BCDS10660</name>
</gene>
<keyword evidence="3 6" id="KW-0812">Transmembrane</keyword>
<comment type="subcellular location">
    <subcellularLocation>
        <location evidence="1">Cell membrane</location>
        <topology evidence="1">Multi-pass membrane protein</topology>
    </subcellularLocation>
</comment>
<feature type="transmembrane region" description="Helical" evidence="6">
    <location>
        <begin position="198"/>
        <end position="216"/>
    </location>
</feature>
<dbReference type="PIRSF" id="PIRSF002808">
    <property type="entry name" value="Hexose_phosphate_transp"/>
    <property type="match status" value="1"/>
</dbReference>
<dbReference type="PANTHER" id="PTHR11662:SF399">
    <property type="entry name" value="FI19708P1-RELATED"/>
    <property type="match status" value="1"/>
</dbReference>
<evidence type="ECO:0000256" key="3">
    <source>
        <dbReference type="ARBA" id="ARBA00022692"/>
    </source>
</evidence>
<dbReference type="EMBL" id="AP013059">
    <property type="protein sequence ID" value="BAN25727.1"/>
    <property type="molecule type" value="Genomic_DNA"/>
</dbReference>
<keyword evidence="4 6" id="KW-1133">Transmembrane helix</keyword>
<evidence type="ECO:0000313" key="9">
    <source>
        <dbReference type="Proteomes" id="UP000013966"/>
    </source>
</evidence>
<protein>
    <submittedName>
        <fullName evidence="8">Major facilitator superfamily MFS_1</fullName>
    </submittedName>
</protein>
<feature type="transmembrane region" description="Helical" evidence="6">
    <location>
        <begin position="440"/>
        <end position="462"/>
    </location>
</feature>
<reference evidence="8 9" key="2">
    <citation type="journal article" date="2018" name="Int. J. Syst. Evol. Microbiol.">
        <title>Burkholderia insecticola sp. nov., a gut symbiotic bacterium of the bean bug Riptortus pedestris.</title>
        <authorList>
            <person name="Takeshita K."/>
            <person name="Tamaki H."/>
            <person name="Ohbayashi T."/>
            <person name="Meng X.-Y."/>
            <person name="Sone T."/>
            <person name="Mitani Y."/>
            <person name="Peeters C."/>
            <person name="Kikuchi Y."/>
            <person name="Vandamme P."/>
        </authorList>
    </citation>
    <scope>NUCLEOTIDE SEQUENCE [LARGE SCALE GENOMIC DNA]</scope>
    <source>
        <strain evidence="8">RPE64</strain>
    </source>
</reference>
<dbReference type="AlphaFoldDB" id="R4X2P2"/>
<dbReference type="GO" id="GO:0005886">
    <property type="term" value="C:plasma membrane"/>
    <property type="evidence" value="ECO:0007669"/>
    <property type="project" value="UniProtKB-SubCell"/>
</dbReference>
<feature type="domain" description="Major facilitator superfamily (MFS) profile" evidence="7">
    <location>
        <begin position="40"/>
        <end position="466"/>
    </location>
</feature>
<keyword evidence="5 6" id="KW-0472">Membrane</keyword>
<evidence type="ECO:0000256" key="1">
    <source>
        <dbReference type="ARBA" id="ARBA00004651"/>
    </source>
</evidence>
<dbReference type="InterPro" id="IPR020846">
    <property type="entry name" value="MFS_dom"/>
</dbReference>
<dbReference type="InterPro" id="IPR000849">
    <property type="entry name" value="Sugar_P_transporter"/>
</dbReference>
<dbReference type="Gene3D" id="1.20.1250.20">
    <property type="entry name" value="MFS general substrate transporter like domains"/>
    <property type="match status" value="2"/>
</dbReference>
<keyword evidence="2" id="KW-1003">Cell membrane</keyword>
<sequence length="474" mass="50748">MSYGHAALDGGLAMSNADGIIASSTAEPIAEKRTKHRWVVMGLIFCIWAIACADRANFGIALPYLKKEYHITNTEAGLIVSLFSFAYGFVQIPVGLLFKRLGEKTTGFLFAVFMILTSVFTGLMGTTSSVFLLMAYRVGLGLSEGPLGIGCTNVINRWFPAQEKGTATGLWIAASKLGPLIVPSVCLIVIHLWGWREIFYVFAVPGILLAVVWMLVVTNSPGENRFCSPAERRYIADETTVRSSAGQTLARAQMTPMPRLDAINRTKHVPQLDTIRKVFGSWNIFGIALGYGCMIGISNIFISWIPTYLITVKGFASVKMGFLASAPFIGAVAGNMLGGIISDRLLGGRRKPMMMVGALGTMIMTFLLIDAPDSVGFLGAALILAGLMLGIGFAGYSAYPMGLATKATYPTAFGIVNSVGQIGGACAPLAVGFLLDSYSWTAVFLYMVGTALLCFLLLVSVVEPVTGENNRSTK</sequence>
<dbReference type="Proteomes" id="UP000013966">
    <property type="component" value="Chromosome 2"/>
</dbReference>
<evidence type="ECO:0000256" key="6">
    <source>
        <dbReference type="SAM" id="Phobius"/>
    </source>
</evidence>
<feature type="transmembrane region" description="Helical" evidence="6">
    <location>
        <begin position="411"/>
        <end position="434"/>
    </location>
</feature>
<feature type="transmembrane region" description="Helical" evidence="6">
    <location>
        <begin position="38"/>
        <end position="56"/>
    </location>
</feature>
<feature type="transmembrane region" description="Helical" evidence="6">
    <location>
        <begin position="282"/>
        <end position="302"/>
    </location>
</feature>
<accession>R4X2P2</accession>
<evidence type="ECO:0000256" key="2">
    <source>
        <dbReference type="ARBA" id="ARBA00022475"/>
    </source>
</evidence>
<organism evidence="8 9">
    <name type="scientific">Caballeronia insecticola</name>
    <dbReference type="NCBI Taxonomy" id="758793"/>
    <lineage>
        <taxon>Bacteria</taxon>
        <taxon>Pseudomonadati</taxon>
        <taxon>Pseudomonadota</taxon>
        <taxon>Betaproteobacteria</taxon>
        <taxon>Burkholderiales</taxon>
        <taxon>Burkholderiaceae</taxon>
        <taxon>Caballeronia</taxon>
    </lineage>
</organism>
<dbReference type="InterPro" id="IPR050382">
    <property type="entry name" value="MFS_Na/Anion_cotransporter"/>
</dbReference>
<dbReference type="PATRIC" id="fig|758793.3.peg.3975"/>
<evidence type="ECO:0000256" key="4">
    <source>
        <dbReference type="ARBA" id="ARBA00022989"/>
    </source>
</evidence>
<dbReference type="PANTHER" id="PTHR11662">
    <property type="entry name" value="SOLUTE CARRIER FAMILY 17"/>
    <property type="match status" value="1"/>
</dbReference>
<proteinExistence type="predicted"/>
<dbReference type="PROSITE" id="PS50850">
    <property type="entry name" value="MFS"/>
    <property type="match status" value="1"/>
</dbReference>
<feature type="transmembrane region" description="Helical" evidence="6">
    <location>
        <begin position="110"/>
        <end position="136"/>
    </location>
</feature>
<dbReference type="KEGG" id="buo:BRPE64_BCDS10660"/>
<evidence type="ECO:0000259" key="7">
    <source>
        <dbReference type="PROSITE" id="PS50850"/>
    </source>
</evidence>
<dbReference type="STRING" id="758793.BRPE64_BCDS10660"/>
<feature type="transmembrane region" description="Helical" evidence="6">
    <location>
        <begin position="76"/>
        <end position="98"/>
    </location>
</feature>
<dbReference type="CDD" id="cd17319">
    <property type="entry name" value="MFS_ExuT_GudP_like"/>
    <property type="match status" value="1"/>
</dbReference>
<feature type="transmembrane region" description="Helical" evidence="6">
    <location>
        <begin position="353"/>
        <end position="369"/>
    </location>
</feature>
<reference evidence="8 9" key="1">
    <citation type="journal article" date="2013" name="Genome Announc.">
        <title>Complete Genome Sequence of Burkholderia sp. Strain RPE64, Bacterial Symbiont of the Bean Bug Riptortus pedestris.</title>
        <authorList>
            <person name="Shibata T.F."/>
            <person name="Maeda T."/>
            <person name="Nikoh N."/>
            <person name="Yamaguchi K."/>
            <person name="Oshima K."/>
            <person name="Hattori M."/>
            <person name="Nishiyama T."/>
            <person name="Hasebe M."/>
            <person name="Fukatsu T."/>
            <person name="Kikuchi Y."/>
            <person name="Shigenobu S."/>
        </authorList>
    </citation>
    <scope>NUCLEOTIDE SEQUENCE [LARGE SCALE GENOMIC DNA]</scope>
</reference>
<keyword evidence="9" id="KW-1185">Reference proteome</keyword>
<evidence type="ECO:0000313" key="8">
    <source>
        <dbReference type="EMBL" id="BAN25727.1"/>
    </source>
</evidence>
<feature type="transmembrane region" description="Helical" evidence="6">
    <location>
        <begin position="375"/>
        <end position="399"/>
    </location>
</feature>
<dbReference type="Pfam" id="PF07690">
    <property type="entry name" value="MFS_1"/>
    <property type="match status" value="1"/>
</dbReference>
<dbReference type="GO" id="GO:0022857">
    <property type="term" value="F:transmembrane transporter activity"/>
    <property type="evidence" value="ECO:0007669"/>
    <property type="project" value="InterPro"/>
</dbReference>
<name>R4X2P2_9BURK</name>
<dbReference type="HOGENOM" id="CLU_001265_5_1_4"/>
<dbReference type="InterPro" id="IPR036259">
    <property type="entry name" value="MFS_trans_sf"/>
</dbReference>
<dbReference type="InterPro" id="IPR011701">
    <property type="entry name" value="MFS"/>
</dbReference>